<dbReference type="KEGG" id="ebm:SG0102_25420"/>
<dbReference type="Pfam" id="PF02565">
    <property type="entry name" value="RecO_C"/>
    <property type="match status" value="1"/>
</dbReference>
<dbReference type="FunCoup" id="A0A3G9JSY6">
    <property type="interactions" value="126"/>
</dbReference>
<dbReference type="Gene3D" id="2.40.50.140">
    <property type="entry name" value="Nucleic acid-binding proteins"/>
    <property type="match status" value="1"/>
</dbReference>
<dbReference type="Pfam" id="PF11967">
    <property type="entry name" value="RecO_N"/>
    <property type="match status" value="1"/>
</dbReference>
<dbReference type="SUPFAM" id="SSF50249">
    <property type="entry name" value="Nucleic acid-binding proteins"/>
    <property type="match status" value="1"/>
</dbReference>
<dbReference type="InterPro" id="IPR022572">
    <property type="entry name" value="DNA_rep/recomb_RecO_N"/>
</dbReference>
<dbReference type="PANTHER" id="PTHR33991">
    <property type="entry name" value="DNA REPAIR PROTEIN RECO"/>
    <property type="match status" value="1"/>
</dbReference>
<dbReference type="InParanoid" id="A0A3G9JSY6"/>
<keyword evidence="3 7" id="KW-0227">DNA damage</keyword>
<evidence type="ECO:0000256" key="6">
    <source>
        <dbReference type="ARBA" id="ARBA00033409"/>
    </source>
</evidence>
<dbReference type="AlphaFoldDB" id="A0A3G9JSY6"/>
<comment type="function">
    <text evidence="7">Involved in DNA repair and RecF pathway recombination.</text>
</comment>
<dbReference type="EMBL" id="AP019309">
    <property type="protein sequence ID" value="BBH27608.1"/>
    <property type="molecule type" value="Genomic_DNA"/>
</dbReference>
<dbReference type="Proteomes" id="UP000268059">
    <property type="component" value="Chromosome"/>
</dbReference>
<dbReference type="InterPro" id="IPR012340">
    <property type="entry name" value="NA-bd_OB-fold"/>
</dbReference>
<evidence type="ECO:0000256" key="3">
    <source>
        <dbReference type="ARBA" id="ARBA00022763"/>
    </source>
</evidence>
<name>A0A3G9JSY6_9FIRM</name>
<dbReference type="HAMAP" id="MF_00201">
    <property type="entry name" value="RecO"/>
    <property type="match status" value="1"/>
</dbReference>
<keyword evidence="4 7" id="KW-0233">DNA recombination</keyword>
<dbReference type="GO" id="GO:0006310">
    <property type="term" value="P:DNA recombination"/>
    <property type="evidence" value="ECO:0007669"/>
    <property type="project" value="UniProtKB-UniRule"/>
</dbReference>
<evidence type="ECO:0000256" key="4">
    <source>
        <dbReference type="ARBA" id="ARBA00023172"/>
    </source>
</evidence>
<dbReference type="NCBIfam" id="TIGR00613">
    <property type="entry name" value="reco"/>
    <property type="match status" value="1"/>
</dbReference>
<reference evidence="9 10" key="1">
    <citation type="submission" date="2018-11" db="EMBL/GenBank/DDBJ databases">
        <title>Novel Erysipelotrichaceae bacterium isolated from small intestine of a swine.</title>
        <authorList>
            <person name="Kim J.S."/>
            <person name="Choe H."/>
            <person name="Lee Y.R."/>
            <person name="Kim K.M."/>
            <person name="Park D.S."/>
        </authorList>
    </citation>
    <scope>NUCLEOTIDE SEQUENCE [LARGE SCALE GENOMIC DNA]</scope>
    <source>
        <strain evidence="9 10">SG0102</strain>
    </source>
</reference>
<sequence length="241" mass="27829">MTTANTQGIVLKTMPYKETAQLVTIYSLTFGKITLTARGTRKMTSKNAAIVMPMSLSEFEITPRKGLSTLIRGQHLSYYNNIRKDLNREIVADYLMEYYYRYLPENKPSQSTFDFLKETLEALDEGANYLYVYALINAHIMKTNGVKLQVDHCVFCDSTKVIDFQLDDGGFVCHKHHTGPIHYDLDALKAIRYLYKTTMKQVSRLTLADDIVKQVLPIFEYYVEEYIGIRLKSKTFLKQIV</sequence>
<dbReference type="PANTHER" id="PTHR33991:SF1">
    <property type="entry name" value="DNA REPAIR PROTEIN RECO"/>
    <property type="match status" value="1"/>
</dbReference>
<keyword evidence="10" id="KW-1185">Reference proteome</keyword>
<dbReference type="GO" id="GO:0043590">
    <property type="term" value="C:bacterial nucleoid"/>
    <property type="evidence" value="ECO:0007669"/>
    <property type="project" value="TreeGrafter"/>
</dbReference>
<dbReference type="InterPro" id="IPR037278">
    <property type="entry name" value="ARFGAP/RecO"/>
</dbReference>
<protein>
    <recommendedName>
        <fullName evidence="2 7">DNA repair protein RecO</fullName>
    </recommendedName>
    <alternativeName>
        <fullName evidence="6 7">Recombination protein O</fullName>
    </alternativeName>
</protein>
<evidence type="ECO:0000313" key="9">
    <source>
        <dbReference type="EMBL" id="BBH27608.1"/>
    </source>
</evidence>
<evidence type="ECO:0000256" key="2">
    <source>
        <dbReference type="ARBA" id="ARBA00021310"/>
    </source>
</evidence>
<comment type="similarity">
    <text evidence="1 7">Belongs to the RecO family.</text>
</comment>
<gene>
    <name evidence="7 9" type="primary">recO</name>
    <name evidence="9" type="ORF">SG0102_25420</name>
</gene>
<keyword evidence="5 7" id="KW-0234">DNA repair</keyword>
<dbReference type="InterPro" id="IPR042242">
    <property type="entry name" value="RecO_C"/>
</dbReference>
<dbReference type="GO" id="GO:0006302">
    <property type="term" value="P:double-strand break repair"/>
    <property type="evidence" value="ECO:0007669"/>
    <property type="project" value="TreeGrafter"/>
</dbReference>
<proteinExistence type="inferred from homology"/>
<accession>A0A3G9JSY6</accession>
<dbReference type="InterPro" id="IPR003717">
    <property type="entry name" value="RecO"/>
</dbReference>
<evidence type="ECO:0000313" key="10">
    <source>
        <dbReference type="Proteomes" id="UP000268059"/>
    </source>
</evidence>
<feature type="domain" description="DNA replication/recombination mediator RecO N-terminal" evidence="8">
    <location>
        <begin position="1"/>
        <end position="76"/>
    </location>
</feature>
<dbReference type="RefSeq" id="WP_162300213.1">
    <property type="nucleotide sequence ID" value="NZ_AP019309.1"/>
</dbReference>
<organism evidence="9 10">
    <name type="scientific">Intestinibaculum porci</name>
    <dbReference type="NCBI Taxonomy" id="2487118"/>
    <lineage>
        <taxon>Bacteria</taxon>
        <taxon>Bacillati</taxon>
        <taxon>Bacillota</taxon>
        <taxon>Erysipelotrichia</taxon>
        <taxon>Erysipelotrichales</taxon>
        <taxon>Erysipelotrichaceae</taxon>
        <taxon>Intestinibaculum</taxon>
    </lineage>
</organism>
<evidence type="ECO:0000256" key="1">
    <source>
        <dbReference type="ARBA" id="ARBA00007452"/>
    </source>
</evidence>
<evidence type="ECO:0000259" key="8">
    <source>
        <dbReference type="Pfam" id="PF11967"/>
    </source>
</evidence>
<dbReference type="SUPFAM" id="SSF57863">
    <property type="entry name" value="ArfGap/RecO-like zinc finger"/>
    <property type="match status" value="1"/>
</dbReference>
<evidence type="ECO:0000256" key="5">
    <source>
        <dbReference type="ARBA" id="ARBA00023204"/>
    </source>
</evidence>
<evidence type="ECO:0000256" key="7">
    <source>
        <dbReference type="HAMAP-Rule" id="MF_00201"/>
    </source>
</evidence>
<dbReference type="Gene3D" id="1.20.1440.120">
    <property type="entry name" value="Recombination protein O, C-terminal domain"/>
    <property type="match status" value="1"/>
</dbReference>